<dbReference type="InterPro" id="IPR002035">
    <property type="entry name" value="VWF_A"/>
</dbReference>
<sequence length="542" mass="58475">MQYLYRSSAYRRFRPAKLLGLMVLFSALAACSPPGDVAGSSASRQTSDRAQPTAGISQEAAAPAEAKALESDVLSQGETYSTIQENAFMKASSSPLSTFGIDVDTASYSNIRRFLNQGQMPPKDAVRIEEMINYFTYDYPQPKGNQPFSTTTEVAAAPWNPKHRLVHIGLQGQRLSTENLPPSNLVFLLDVSGSMNDPDKLPLLKSSLQLMVNELNANDRVAIVVYAGSAGLVLPSTPGSQKDTILAALDKLEAGGSTAGGEGLNLAYQVAQEQFIESGNNRIVMATDGDFNVGPASDAELVKLIEEKREQGVFLTVLGFGQGNLQDAKMEQIADRGNGQFAYIDSLLEAKKALVKELGGTLVAIAKDVKLQVAFNPEQVQAYRLIGYENRLLATQDFEDDRKDAGELGAGHSVTALYEIIPAGVKSETPISANGEESEPLPTFKPNELLQVNLRYKQPQGSKSQLLATSVTDQGLTFQKASTDLKFSAAVAAFGMVLRDSAYKGTATLDQVQKWVAQSQGPDLDGYRAEFLRLVEKGKKLS</sequence>
<dbReference type="PROSITE" id="PS50234">
    <property type="entry name" value="VWFA"/>
    <property type="match status" value="1"/>
</dbReference>
<reference evidence="4 5" key="1">
    <citation type="journal article" date="2018" name="Sci. Rep.">
        <title>A novel species of the marine cyanobacterium Acaryochloris with a unique pigment content and lifestyle.</title>
        <authorList>
            <person name="Partensky F."/>
            <person name="Six C."/>
            <person name="Ratin M."/>
            <person name="Garczarek L."/>
            <person name="Vaulot D."/>
            <person name="Probert I."/>
            <person name="Calteau A."/>
            <person name="Gourvil P."/>
            <person name="Marie D."/>
            <person name="Grebert T."/>
            <person name="Bouchier C."/>
            <person name="Le Panse S."/>
            <person name="Gachenot M."/>
            <person name="Rodriguez F."/>
            <person name="Garrido J.L."/>
        </authorList>
    </citation>
    <scope>NUCLEOTIDE SEQUENCE [LARGE SCALE GENOMIC DNA]</scope>
    <source>
        <strain evidence="4 5">RCC1774</strain>
    </source>
</reference>
<dbReference type="EMBL" id="PQWO01000002">
    <property type="protein sequence ID" value="PZD74505.1"/>
    <property type="molecule type" value="Genomic_DNA"/>
</dbReference>
<dbReference type="OrthoDB" id="9805121at2"/>
<feature type="signal peptide" evidence="2">
    <location>
        <begin position="1"/>
        <end position="29"/>
    </location>
</feature>
<dbReference type="SMART" id="SM00327">
    <property type="entry name" value="VWA"/>
    <property type="match status" value="1"/>
</dbReference>
<feature type="compositionally biased region" description="Polar residues" evidence="1">
    <location>
        <begin position="40"/>
        <end position="56"/>
    </location>
</feature>
<dbReference type="InterPro" id="IPR036465">
    <property type="entry name" value="vWFA_dom_sf"/>
</dbReference>
<accession>A0A2W1JTY7</accession>
<name>A0A2W1JTY7_9CYAN</name>
<evidence type="ECO:0000259" key="3">
    <source>
        <dbReference type="PROSITE" id="PS50234"/>
    </source>
</evidence>
<keyword evidence="5" id="KW-1185">Reference proteome</keyword>
<keyword evidence="2" id="KW-0732">Signal</keyword>
<dbReference type="Pfam" id="PF12034">
    <property type="entry name" value="YfbK_C"/>
    <property type="match status" value="1"/>
</dbReference>
<dbReference type="PROSITE" id="PS51257">
    <property type="entry name" value="PROKAR_LIPOPROTEIN"/>
    <property type="match status" value="1"/>
</dbReference>
<organism evidence="4 5">
    <name type="scientific">Acaryochloris thomasi RCC1774</name>
    <dbReference type="NCBI Taxonomy" id="1764569"/>
    <lineage>
        <taxon>Bacteria</taxon>
        <taxon>Bacillati</taxon>
        <taxon>Cyanobacteriota</taxon>
        <taxon>Cyanophyceae</taxon>
        <taxon>Acaryochloridales</taxon>
        <taxon>Acaryochloridaceae</taxon>
        <taxon>Acaryochloris</taxon>
        <taxon>Acaryochloris thomasi</taxon>
    </lineage>
</organism>
<gene>
    <name evidence="4" type="ORF">C1752_01095</name>
</gene>
<dbReference type="Pfam" id="PF00092">
    <property type="entry name" value="VWA"/>
    <property type="match status" value="1"/>
</dbReference>
<dbReference type="InterPro" id="IPR051266">
    <property type="entry name" value="CLCR"/>
</dbReference>
<dbReference type="Proteomes" id="UP000248857">
    <property type="component" value="Unassembled WGS sequence"/>
</dbReference>
<dbReference type="SUPFAM" id="SSF53300">
    <property type="entry name" value="vWA-like"/>
    <property type="match status" value="1"/>
</dbReference>
<evidence type="ECO:0000256" key="1">
    <source>
        <dbReference type="SAM" id="MobiDB-lite"/>
    </source>
</evidence>
<dbReference type="PANTHER" id="PTHR10579:SF43">
    <property type="entry name" value="ZINC FINGER (C3HC4-TYPE RING FINGER) FAMILY PROTEIN"/>
    <property type="match status" value="1"/>
</dbReference>
<proteinExistence type="predicted"/>
<dbReference type="AlphaFoldDB" id="A0A2W1JTY7"/>
<dbReference type="InterPro" id="IPR022156">
    <property type="entry name" value="Uncharacterised_YfbK_N"/>
</dbReference>
<dbReference type="InterPro" id="IPR021908">
    <property type="entry name" value="YfbK_C"/>
</dbReference>
<dbReference type="RefSeq" id="WP_110985032.1">
    <property type="nucleotide sequence ID" value="NZ_CAWNWM010000002.1"/>
</dbReference>
<evidence type="ECO:0000313" key="4">
    <source>
        <dbReference type="EMBL" id="PZD74505.1"/>
    </source>
</evidence>
<evidence type="ECO:0000313" key="5">
    <source>
        <dbReference type="Proteomes" id="UP000248857"/>
    </source>
</evidence>
<protein>
    <recommendedName>
        <fullName evidence="3">VWFA domain-containing protein</fullName>
    </recommendedName>
</protein>
<dbReference type="Gene3D" id="3.40.50.410">
    <property type="entry name" value="von Willebrand factor, type A domain"/>
    <property type="match status" value="1"/>
</dbReference>
<feature type="domain" description="VWFA" evidence="3">
    <location>
        <begin position="184"/>
        <end position="362"/>
    </location>
</feature>
<dbReference type="PANTHER" id="PTHR10579">
    <property type="entry name" value="CALCIUM-ACTIVATED CHLORIDE CHANNEL REGULATOR"/>
    <property type="match status" value="1"/>
</dbReference>
<comment type="caution">
    <text evidence="4">The sequence shown here is derived from an EMBL/GenBank/DDBJ whole genome shotgun (WGS) entry which is preliminary data.</text>
</comment>
<feature type="region of interest" description="Disordered" evidence="1">
    <location>
        <begin position="36"/>
        <end position="61"/>
    </location>
</feature>
<evidence type="ECO:0000256" key="2">
    <source>
        <dbReference type="SAM" id="SignalP"/>
    </source>
</evidence>
<dbReference type="CDD" id="cd01465">
    <property type="entry name" value="vWA_subgroup"/>
    <property type="match status" value="1"/>
</dbReference>
<feature type="chain" id="PRO_5015942468" description="VWFA domain-containing protein" evidence="2">
    <location>
        <begin position="30"/>
        <end position="542"/>
    </location>
</feature>
<dbReference type="Pfam" id="PF12450">
    <property type="entry name" value="vWF_A"/>
    <property type="match status" value="1"/>
</dbReference>